<feature type="active site" description="Proton acceptor" evidence="6">
    <location>
        <position position="378"/>
    </location>
</feature>
<evidence type="ECO:0000256" key="4">
    <source>
        <dbReference type="ARBA" id="ARBA00023315"/>
    </source>
</evidence>
<proteinExistence type="inferred from homology"/>
<feature type="domain" description="Thiolase N-terminal" evidence="8">
    <location>
        <begin position="5"/>
        <end position="261"/>
    </location>
</feature>
<keyword evidence="11" id="KW-1185">Reference proteome</keyword>
<dbReference type="EMBL" id="FORT01000016">
    <property type="protein sequence ID" value="SFK62643.1"/>
    <property type="molecule type" value="Genomic_DNA"/>
</dbReference>
<dbReference type="InterPro" id="IPR020610">
    <property type="entry name" value="Thiolase_AS"/>
</dbReference>
<comment type="similarity">
    <text evidence="1 7">Belongs to the thiolase-like superfamily. Thiolase family.</text>
</comment>
<dbReference type="GO" id="GO:0003985">
    <property type="term" value="F:acetyl-CoA C-acetyltransferase activity"/>
    <property type="evidence" value="ECO:0007669"/>
    <property type="project" value="UniProtKB-EC"/>
</dbReference>
<dbReference type="CDD" id="cd00751">
    <property type="entry name" value="thiolase"/>
    <property type="match status" value="1"/>
</dbReference>
<dbReference type="Proteomes" id="UP000198915">
    <property type="component" value="Unassembled WGS sequence"/>
</dbReference>
<gene>
    <name evidence="10" type="ORF">SAMN05518846_116115</name>
</gene>
<dbReference type="InterPro" id="IPR016039">
    <property type="entry name" value="Thiolase-like"/>
</dbReference>
<dbReference type="Pfam" id="PF02803">
    <property type="entry name" value="Thiolase_C"/>
    <property type="match status" value="1"/>
</dbReference>
<dbReference type="PROSITE" id="PS00099">
    <property type="entry name" value="THIOLASE_3"/>
    <property type="match status" value="1"/>
</dbReference>
<evidence type="ECO:0000256" key="7">
    <source>
        <dbReference type="RuleBase" id="RU003557"/>
    </source>
</evidence>
<dbReference type="AlphaFoldDB" id="A0A1I4B263"/>
<accession>A0A1I4B263</accession>
<sequence length="392" mass="41651">MKEQVVIAAAGRTPIGSFGGVLKDVSARKLAETVIRGVLDKSGVQASQIDEVILGNCIQRSDEANIARVVAIDAGLGKEVTGFTVQRQCASGMQALASGASEILLGDSEIVIAGGVESMSNAPYVLKNARWGKRLMHGEMTDAMWDLLTDPHHQILMGETAERLVDRYGITREEQDVIALRSQQNAIRAIDNGLFAEEIIPVPVKKKGQETLVATDEFPRRDVSLEGLAKLKPGFRADGTVTAGNASGLNDGASAAILMKEGKAKELGIEPLGRIVSWAWAGVEPDLMGYGPVPAVKKALAKAGLSLSDIELIEVNEAFAAQYLAVEKLLELPREITNVNGSGISLGHPVGSTGCRIVITLLHEMKRRQLKRGLAALCVGGGMGMAMVVERD</sequence>
<evidence type="ECO:0000256" key="1">
    <source>
        <dbReference type="ARBA" id="ARBA00010982"/>
    </source>
</evidence>
<dbReference type="Gene3D" id="3.40.47.10">
    <property type="match status" value="2"/>
</dbReference>
<dbReference type="FunFam" id="3.40.47.10:FF:000010">
    <property type="entry name" value="Acetyl-CoA acetyltransferase (Thiolase)"/>
    <property type="match status" value="1"/>
</dbReference>
<feature type="active site" description="Proton acceptor" evidence="6">
    <location>
        <position position="348"/>
    </location>
</feature>
<dbReference type="EC" id="2.3.1.9" evidence="2"/>
<dbReference type="NCBIfam" id="TIGR01930">
    <property type="entry name" value="AcCoA-C-Actrans"/>
    <property type="match status" value="1"/>
</dbReference>
<evidence type="ECO:0000259" key="8">
    <source>
        <dbReference type="Pfam" id="PF00108"/>
    </source>
</evidence>
<evidence type="ECO:0000256" key="3">
    <source>
        <dbReference type="ARBA" id="ARBA00022679"/>
    </source>
</evidence>
<evidence type="ECO:0000256" key="2">
    <source>
        <dbReference type="ARBA" id="ARBA00012705"/>
    </source>
</evidence>
<dbReference type="RefSeq" id="WP_092274249.1">
    <property type="nucleotide sequence ID" value="NZ_BJOE01000064.1"/>
</dbReference>
<dbReference type="PANTHER" id="PTHR18919">
    <property type="entry name" value="ACETYL-COA C-ACYLTRANSFERASE"/>
    <property type="match status" value="1"/>
</dbReference>
<evidence type="ECO:0000259" key="9">
    <source>
        <dbReference type="Pfam" id="PF02803"/>
    </source>
</evidence>
<dbReference type="InterPro" id="IPR002155">
    <property type="entry name" value="Thiolase"/>
</dbReference>
<keyword evidence="4 7" id="KW-0012">Acyltransferase</keyword>
<dbReference type="Pfam" id="PF00108">
    <property type="entry name" value="Thiolase_N"/>
    <property type="match status" value="1"/>
</dbReference>
<evidence type="ECO:0000313" key="11">
    <source>
        <dbReference type="Proteomes" id="UP000198915"/>
    </source>
</evidence>
<evidence type="ECO:0000256" key="6">
    <source>
        <dbReference type="PIRSR" id="PIRSR000429-1"/>
    </source>
</evidence>
<dbReference type="PIRSF" id="PIRSF000429">
    <property type="entry name" value="Ac-CoA_Ac_transf"/>
    <property type="match status" value="1"/>
</dbReference>
<evidence type="ECO:0000256" key="5">
    <source>
        <dbReference type="ARBA" id="ARBA00030755"/>
    </source>
</evidence>
<protein>
    <recommendedName>
        <fullName evidence="2">acetyl-CoA C-acetyltransferase</fullName>
        <ecNumber evidence="2">2.3.1.9</ecNumber>
    </recommendedName>
    <alternativeName>
        <fullName evidence="5">Acetoacetyl-CoA thiolase</fullName>
    </alternativeName>
</protein>
<feature type="domain" description="Thiolase C-terminal" evidence="9">
    <location>
        <begin position="270"/>
        <end position="391"/>
    </location>
</feature>
<dbReference type="SUPFAM" id="SSF53901">
    <property type="entry name" value="Thiolase-like"/>
    <property type="match status" value="2"/>
</dbReference>
<dbReference type="InterPro" id="IPR020616">
    <property type="entry name" value="Thiolase_N"/>
</dbReference>
<feature type="active site" description="Acyl-thioester intermediate" evidence="6">
    <location>
        <position position="89"/>
    </location>
</feature>
<reference evidence="11" key="1">
    <citation type="submission" date="2016-10" db="EMBL/GenBank/DDBJ databases">
        <authorList>
            <person name="Varghese N."/>
            <person name="Submissions S."/>
        </authorList>
    </citation>
    <scope>NUCLEOTIDE SEQUENCE [LARGE SCALE GENOMIC DNA]</scope>
    <source>
        <strain evidence="11">OK042</strain>
    </source>
</reference>
<evidence type="ECO:0000313" key="10">
    <source>
        <dbReference type="EMBL" id="SFK62643.1"/>
    </source>
</evidence>
<organism evidence="10 11">
    <name type="scientific">Brevibacillus centrosporus</name>
    <dbReference type="NCBI Taxonomy" id="54910"/>
    <lineage>
        <taxon>Bacteria</taxon>
        <taxon>Bacillati</taxon>
        <taxon>Bacillota</taxon>
        <taxon>Bacilli</taxon>
        <taxon>Bacillales</taxon>
        <taxon>Paenibacillaceae</taxon>
        <taxon>Brevibacillus</taxon>
    </lineage>
</organism>
<dbReference type="STRING" id="1884381.SAMN05518846_116115"/>
<keyword evidence="3 7" id="KW-0808">Transferase</keyword>
<name>A0A1I4B263_9BACL</name>
<dbReference type="InterPro" id="IPR020617">
    <property type="entry name" value="Thiolase_C"/>
</dbReference>
<dbReference type="PANTHER" id="PTHR18919:SF107">
    <property type="entry name" value="ACETYL-COA ACETYLTRANSFERASE, CYTOSOLIC"/>
    <property type="match status" value="1"/>
</dbReference>